<proteinExistence type="predicted"/>
<keyword evidence="2" id="KW-1185">Reference proteome</keyword>
<evidence type="ECO:0000313" key="2">
    <source>
        <dbReference type="Proteomes" id="UP001158067"/>
    </source>
</evidence>
<reference evidence="1 2" key="1">
    <citation type="submission" date="2017-05" db="EMBL/GenBank/DDBJ databases">
        <authorList>
            <person name="Varghese N."/>
            <person name="Submissions S."/>
        </authorList>
    </citation>
    <scope>NUCLEOTIDE SEQUENCE [LARGE SCALE GENOMIC DNA]</scope>
    <source>
        <strain evidence="1 2">DSM 25457</strain>
    </source>
</reference>
<dbReference type="EMBL" id="FXUG01000007">
    <property type="protein sequence ID" value="SMP62246.1"/>
    <property type="molecule type" value="Genomic_DNA"/>
</dbReference>
<evidence type="ECO:0000313" key="1">
    <source>
        <dbReference type="EMBL" id="SMP62246.1"/>
    </source>
</evidence>
<comment type="caution">
    <text evidence="1">The sequence shown here is derived from an EMBL/GenBank/DDBJ whole genome shotgun (WGS) entry which is preliminary data.</text>
</comment>
<gene>
    <name evidence="1" type="ORF">SAMN06265222_107271</name>
</gene>
<organism evidence="1 2">
    <name type="scientific">Neorhodopirellula lusitana</name>
    <dbReference type="NCBI Taxonomy" id="445327"/>
    <lineage>
        <taxon>Bacteria</taxon>
        <taxon>Pseudomonadati</taxon>
        <taxon>Planctomycetota</taxon>
        <taxon>Planctomycetia</taxon>
        <taxon>Pirellulales</taxon>
        <taxon>Pirellulaceae</taxon>
        <taxon>Neorhodopirellula</taxon>
    </lineage>
</organism>
<sequence>MNFLCHALPYLDRPILAACTGMPDFLSVIDRKIRARGRMAAPFLESDDATMRDVAGGITSHIRDDRWFHSGETFVRMNLEFAVQLRDLLPGDSGFRPTFVGHILIEMLLDANYLVDDRDKVEAYYALFASLPLAEIEGCVNRITGKPCDKIASTMERFADIRFLFDYEHDDTLLMRLNQVMNRVGLAQLPEAVRDWLPEARAAVRSNHQRLLTHAGQSESYPALG</sequence>
<dbReference type="RefSeq" id="WP_283433332.1">
    <property type="nucleotide sequence ID" value="NZ_CAWLDM010000001.1"/>
</dbReference>
<protein>
    <submittedName>
        <fullName evidence="1">Uncharacterized protein</fullName>
    </submittedName>
</protein>
<dbReference type="Proteomes" id="UP001158067">
    <property type="component" value="Unassembled WGS sequence"/>
</dbReference>
<name>A0ABY1Q922_9BACT</name>
<accession>A0ABY1Q922</accession>